<reference evidence="7 8" key="1">
    <citation type="submission" date="2021-04" db="EMBL/GenBank/DDBJ databases">
        <authorList>
            <person name="Bliznina A."/>
        </authorList>
    </citation>
    <scope>NUCLEOTIDE SEQUENCE [LARGE SCALE GENOMIC DNA]</scope>
</reference>
<name>A0ABN7SJY4_OIKDI</name>
<keyword evidence="3 5" id="KW-1133">Transmembrane helix</keyword>
<sequence>MKSEKNSYLRGDLAYTSRSGSNLFYYIAIIENSLLRFIWIPQFLLMRSEYFSNASIFAKTALSTAILFLEMLRRFIWNFLRLENEHFNNCGEFRTVRTKILEKRINFL</sequence>
<dbReference type="Pfam" id="PF03124">
    <property type="entry name" value="EXS"/>
    <property type="match status" value="1"/>
</dbReference>
<keyword evidence="2 5" id="KW-0812">Transmembrane</keyword>
<feature type="domain" description="EXS" evidence="6">
    <location>
        <begin position="1"/>
        <end position="108"/>
    </location>
</feature>
<keyword evidence="8" id="KW-1185">Reference proteome</keyword>
<evidence type="ECO:0000313" key="8">
    <source>
        <dbReference type="Proteomes" id="UP001158576"/>
    </source>
</evidence>
<accession>A0ABN7SJY4</accession>
<proteinExistence type="predicted"/>
<comment type="subcellular location">
    <subcellularLocation>
        <location evidence="1">Membrane</location>
        <topology evidence="1">Multi-pass membrane protein</topology>
    </subcellularLocation>
</comment>
<feature type="transmembrane region" description="Helical" evidence="5">
    <location>
        <begin position="50"/>
        <end position="72"/>
    </location>
</feature>
<dbReference type="Proteomes" id="UP001158576">
    <property type="component" value="Chromosome XSR"/>
</dbReference>
<keyword evidence="4 5" id="KW-0472">Membrane</keyword>
<dbReference type="PANTHER" id="PTHR10783:SF127">
    <property type="entry name" value="LD30826P-RELATED"/>
    <property type="match status" value="1"/>
</dbReference>
<evidence type="ECO:0000313" key="7">
    <source>
        <dbReference type="EMBL" id="CAG5098428.1"/>
    </source>
</evidence>
<feature type="transmembrane region" description="Helical" evidence="5">
    <location>
        <begin position="23"/>
        <end position="44"/>
    </location>
</feature>
<dbReference type="EMBL" id="OU015569">
    <property type="protein sequence ID" value="CAG5098428.1"/>
    <property type="molecule type" value="Genomic_DNA"/>
</dbReference>
<organism evidence="7 8">
    <name type="scientific">Oikopleura dioica</name>
    <name type="common">Tunicate</name>
    <dbReference type="NCBI Taxonomy" id="34765"/>
    <lineage>
        <taxon>Eukaryota</taxon>
        <taxon>Metazoa</taxon>
        <taxon>Chordata</taxon>
        <taxon>Tunicata</taxon>
        <taxon>Appendicularia</taxon>
        <taxon>Copelata</taxon>
        <taxon>Oikopleuridae</taxon>
        <taxon>Oikopleura</taxon>
    </lineage>
</organism>
<dbReference type="PROSITE" id="PS51380">
    <property type="entry name" value="EXS"/>
    <property type="match status" value="1"/>
</dbReference>
<dbReference type="InterPro" id="IPR004342">
    <property type="entry name" value="EXS_C"/>
</dbReference>
<evidence type="ECO:0000256" key="1">
    <source>
        <dbReference type="ARBA" id="ARBA00004141"/>
    </source>
</evidence>
<protein>
    <submittedName>
        <fullName evidence="7">Oidioi.mRNA.OKI2018_I69.XSR.g15658.t1.cds</fullName>
    </submittedName>
</protein>
<evidence type="ECO:0000256" key="2">
    <source>
        <dbReference type="ARBA" id="ARBA00022692"/>
    </source>
</evidence>
<gene>
    <name evidence="7" type="ORF">OKIOD_LOCUS7216</name>
</gene>
<evidence type="ECO:0000256" key="4">
    <source>
        <dbReference type="ARBA" id="ARBA00023136"/>
    </source>
</evidence>
<evidence type="ECO:0000256" key="5">
    <source>
        <dbReference type="SAM" id="Phobius"/>
    </source>
</evidence>
<evidence type="ECO:0000259" key="6">
    <source>
        <dbReference type="PROSITE" id="PS51380"/>
    </source>
</evidence>
<dbReference type="PANTHER" id="PTHR10783">
    <property type="entry name" value="XENOTROPIC AND POLYTROPIC RETROVIRUS RECEPTOR 1-RELATED"/>
    <property type="match status" value="1"/>
</dbReference>
<evidence type="ECO:0000256" key="3">
    <source>
        <dbReference type="ARBA" id="ARBA00022989"/>
    </source>
</evidence>